<evidence type="ECO:0000313" key="12">
    <source>
        <dbReference type="Proteomes" id="UP001418222"/>
    </source>
</evidence>
<dbReference type="SMART" id="SM00220">
    <property type="entry name" value="S_TKc"/>
    <property type="match status" value="1"/>
</dbReference>
<dbReference type="PROSITE" id="PS00108">
    <property type="entry name" value="PROTEIN_KINASE_ST"/>
    <property type="match status" value="1"/>
</dbReference>
<keyword evidence="8 9" id="KW-0067">ATP-binding</keyword>
<dbReference type="EMBL" id="JBBWWQ010000006">
    <property type="protein sequence ID" value="KAK8944413.1"/>
    <property type="molecule type" value="Genomic_DNA"/>
</dbReference>
<organism evidence="11 12">
    <name type="scientific">Platanthera zijinensis</name>
    <dbReference type="NCBI Taxonomy" id="2320716"/>
    <lineage>
        <taxon>Eukaryota</taxon>
        <taxon>Viridiplantae</taxon>
        <taxon>Streptophyta</taxon>
        <taxon>Embryophyta</taxon>
        <taxon>Tracheophyta</taxon>
        <taxon>Spermatophyta</taxon>
        <taxon>Magnoliopsida</taxon>
        <taxon>Liliopsida</taxon>
        <taxon>Asparagales</taxon>
        <taxon>Orchidaceae</taxon>
        <taxon>Orchidoideae</taxon>
        <taxon>Orchideae</taxon>
        <taxon>Orchidinae</taxon>
        <taxon>Platanthera</taxon>
    </lineage>
</organism>
<keyword evidence="12" id="KW-1185">Reference proteome</keyword>
<evidence type="ECO:0000256" key="9">
    <source>
        <dbReference type="PROSITE-ProRule" id="PRU10141"/>
    </source>
</evidence>
<keyword evidence="5 9" id="KW-0547">Nucleotide-binding</keyword>
<name>A0AAP0BM23_9ASPA</name>
<evidence type="ECO:0000256" key="2">
    <source>
        <dbReference type="ARBA" id="ARBA00012483"/>
    </source>
</evidence>
<feature type="binding site" evidence="9">
    <location>
        <position position="282"/>
    </location>
    <ligand>
        <name>ATP</name>
        <dbReference type="ChEBI" id="CHEBI:30616"/>
    </ligand>
</feature>
<evidence type="ECO:0000256" key="8">
    <source>
        <dbReference type="ARBA" id="ARBA00022840"/>
    </source>
</evidence>
<dbReference type="InterPro" id="IPR008271">
    <property type="entry name" value="Ser/Thr_kinase_AS"/>
</dbReference>
<protein>
    <recommendedName>
        <fullName evidence="2">RING-type E3 ubiquitin transferase</fullName>
        <ecNumber evidence="2">2.3.2.27</ecNumber>
    </recommendedName>
</protein>
<feature type="domain" description="Protein kinase" evidence="10">
    <location>
        <begin position="255"/>
        <end position="507"/>
    </location>
</feature>
<dbReference type="EC" id="2.3.2.27" evidence="2"/>
<dbReference type="SUPFAM" id="SSF56112">
    <property type="entry name" value="Protein kinase-like (PK-like)"/>
    <property type="match status" value="1"/>
</dbReference>
<dbReference type="PANTHER" id="PTHR45647">
    <property type="entry name" value="OS02G0152300 PROTEIN"/>
    <property type="match status" value="1"/>
</dbReference>
<dbReference type="Proteomes" id="UP001418222">
    <property type="component" value="Unassembled WGS sequence"/>
</dbReference>
<dbReference type="Gene3D" id="3.30.200.20">
    <property type="entry name" value="Phosphorylase Kinase, domain 1"/>
    <property type="match status" value="1"/>
</dbReference>
<proteinExistence type="predicted"/>
<keyword evidence="6" id="KW-0418">Kinase</keyword>
<dbReference type="PROSITE" id="PS00107">
    <property type="entry name" value="PROTEIN_KINASE_ATP"/>
    <property type="match status" value="1"/>
</dbReference>
<dbReference type="InterPro" id="IPR051348">
    <property type="entry name" value="U-box_ubiquitin_ligases"/>
</dbReference>
<evidence type="ECO:0000256" key="1">
    <source>
        <dbReference type="ARBA" id="ARBA00000900"/>
    </source>
</evidence>
<comment type="caution">
    <text evidence="11">The sequence shown here is derived from an EMBL/GenBank/DDBJ whole genome shotgun (WGS) entry which is preliminary data.</text>
</comment>
<dbReference type="InterPro" id="IPR017441">
    <property type="entry name" value="Protein_kinase_ATP_BS"/>
</dbReference>
<dbReference type="InterPro" id="IPR001245">
    <property type="entry name" value="Ser-Thr/Tyr_kinase_cat_dom"/>
</dbReference>
<accession>A0AAP0BM23</accession>
<keyword evidence="3" id="KW-0723">Serine/threonine-protein kinase</keyword>
<evidence type="ECO:0000256" key="7">
    <source>
        <dbReference type="ARBA" id="ARBA00022786"/>
    </source>
</evidence>
<evidence type="ECO:0000256" key="3">
    <source>
        <dbReference type="ARBA" id="ARBA00022527"/>
    </source>
</evidence>
<keyword evidence="4" id="KW-0808">Transferase</keyword>
<dbReference type="Gene3D" id="1.10.510.10">
    <property type="entry name" value="Transferase(Phosphotransferase) domain 1"/>
    <property type="match status" value="1"/>
</dbReference>
<sequence length="538" mass="59833">MEKDMKELHSFILSSPIMVAIDGAKSSRFALKWTLNTFFSEGEVKLKLIHIHPTITMIPTPSKNYFCRKLKGMKMSTKISECCPSFCTVFVIKNGKLCAVRSATDESSKNLGISNSSCCSSISGSDPMGAETLEKSLLPQNFFLEIQCDETLTINGLNSDDTSSPCSTLHNRRESSNSEDNYGALCFPAPKVHSGKSKIISYRNYQSNFKSCSSEFCPLSEELLEKRTLEKAPSINENHCNAYTWEEIESATSSFSQELKLGAGANGTVYKGTFTDTIAAVKILNSNEEYGTKQLKQELEILSKLHHPHLLTLLGACISRGCLVYEYMKNGSLDDRLHCKHNAPPLPWQHRFRIAREVASALLFLHHAKPVPIVHRDLKPANILLDENFVSKIGDVGLSTILSSTAPVGTFFYIDPEYQRTGLVSPKSDTYAFGVVILQLLTAKFPMGLAHAVETAMEDSNLMEILDPKAGKWPEGQAHELARLGLSCSELRRKDRPDLKDHVLPVLDRLVRSINKDSYLAPKNPVTPPKHFKCQIAR</sequence>
<dbReference type="Pfam" id="PF07714">
    <property type="entry name" value="PK_Tyr_Ser-Thr"/>
    <property type="match status" value="1"/>
</dbReference>
<evidence type="ECO:0000259" key="10">
    <source>
        <dbReference type="PROSITE" id="PS50011"/>
    </source>
</evidence>
<keyword evidence="7" id="KW-0833">Ubl conjugation pathway</keyword>
<reference evidence="11 12" key="1">
    <citation type="journal article" date="2022" name="Nat. Plants">
        <title>Genomes of leafy and leafless Platanthera orchids illuminate the evolution of mycoheterotrophy.</title>
        <authorList>
            <person name="Li M.H."/>
            <person name="Liu K.W."/>
            <person name="Li Z."/>
            <person name="Lu H.C."/>
            <person name="Ye Q.L."/>
            <person name="Zhang D."/>
            <person name="Wang J.Y."/>
            <person name="Li Y.F."/>
            <person name="Zhong Z.M."/>
            <person name="Liu X."/>
            <person name="Yu X."/>
            <person name="Liu D.K."/>
            <person name="Tu X.D."/>
            <person name="Liu B."/>
            <person name="Hao Y."/>
            <person name="Liao X.Y."/>
            <person name="Jiang Y.T."/>
            <person name="Sun W.H."/>
            <person name="Chen J."/>
            <person name="Chen Y.Q."/>
            <person name="Ai Y."/>
            <person name="Zhai J.W."/>
            <person name="Wu S.S."/>
            <person name="Zhou Z."/>
            <person name="Hsiao Y.Y."/>
            <person name="Wu W.L."/>
            <person name="Chen Y.Y."/>
            <person name="Lin Y.F."/>
            <person name="Hsu J.L."/>
            <person name="Li C.Y."/>
            <person name="Wang Z.W."/>
            <person name="Zhao X."/>
            <person name="Zhong W.Y."/>
            <person name="Ma X.K."/>
            <person name="Ma L."/>
            <person name="Huang J."/>
            <person name="Chen G.Z."/>
            <person name="Huang M.Z."/>
            <person name="Huang L."/>
            <person name="Peng D.H."/>
            <person name="Luo Y.B."/>
            <person name="Zou S.Q."/>
            <person name="Chen S.P."/>
            <person name="Lan S."/>
            <person name="Tsai W.C."/>
            <person name="Van de Peer Y."/>
            <person name="Liu Z.J."/>
        </authorList>
    </citation>
    <scope>NUCLEOTIDE SEQUENCE [LARGE SCALE GENOMIC DNA]</scope>
    <source>
        <strain evidence="11">Lor287</strain>
    </source>
</reference>
<dbReference type="PROSITE" id="PS50011">
    <property type="entry name" value="PROTEIN_KINASE_DOM"/>
    <property type="match status" value="1"/>
</dbReference>
<evidence type="ECO:0000256" key="5">
    <source>
        <dbReference type="ARBA" id="ARBA00022741"/>
    </source>
</evidence>
<dbReference type="InterPro" id="IPR011009">
    <property type="entry name" value="Kinase-like_dom_sf"/>
</dbReference>
<gene>
    <name evidence="11" type="primary">PUB52</name>
    <name evidence="11" type="ORF">KSP39_PZI007992</name>
</gene>
<dbReference type="PANTHER" id="PTHR45647:SF15">
    <property type="entry name" value="U-BOX DOMAIN-CONTAINING PROTEIN 35"/>
    <property type="match status" value="1"/>
</dbReference>
<evidence type="ECO:0000256" key="6">
    <source>
        <dbReference type="ARBA" id="ARBA00022777"/>
    </source>
</evidence>
<comment type="catalytic activity">
    <reaction evidence="1">
        <text>S-ubiquitinyl-[E2 ubiquitin-conjugating enzyme]-L-cysteine + [acceptor protein]-L-lysine = [E2 ubiquitin-conjugating enzyme]-L-cysteine + N(6)-ubiquitinyl-[acceptor protein]-L-lysine.</text>
        <dbReference type="EC" id="2.3.2.27"/>
    </reaction>
</comment>
<dbReference type="GO" id="GO:0061630">
    <property type="term" value="F:ubiquitin protein ligase activity"/>
    <property type="evidence" value="ECO:0007669"/>
    <property type="project" value="UniProtKB-EC"/>
</dbReference>
<dbReference type="GO" id="GO:0005524">
    <property type="term" value="F:ATP binding"/>
    <property type="evidence" value="ECO:0007669"/>
    <property type="project" value="UniProtKB-UniRule"/>
</dbReference>
<evidence type="ECO:0000313" key="11">
    <source>
        <dbReference type="EMBL" id="KAK8944413.1"/>
    </source>
</evidence>
<evidence type="ECO:0000256" key="4">
    <source>
        <dbReference type="ARBA" id="ARBA00022679"/>
    </source>
</evidence>
<dbReference type="AlphaFoldDB" id="A0AAP0BM23"/>
<dbReference type="GO" id="GO:0004672">
    <property type="term" value="F:protein kinase activity"/>
    <property type="evidence" value="ECO:0007669"/>
    <property type="project" value="InterPro"/>
</dbReference>
<dbReference type="InterPro" id="IPR000719">
    <property type="entry name" value="Prot_kinase_dom"/>
</dbReference>